<keyword evidence="4" id="KW-1185">Reference proteome</keyword>
<name>A0A8X7VBX3_BRACI</name>
<accession>A0A8X7VBX3</accession>
<feature type="signal peptide" evidence="2">
    <location>
        <begin position="1"/>
        <end position="21"/>
    </location>
</feature>
<feature type="chain" id="PRO_5036486021" evidence="2">
    <location>
        <begin position="22"/>
        <end position="240"/>
    </location>
</feature>
<protein>
    <submittedName>
        <fullName evidence="3">Uncharacterized protein</fullName>
    </submittedName>
</protein>
<comment type="caution">
    <text evidence="3">The sequence shown here is derived from an EMBL/GenBank/DDBJ whole genome shotgun (WGS) entry which is preliminary data.</text>
</comment>
<gene>
    <name evidence="3" type="ORF">Bca52824_028206</name>
</gene>
<dbReference type="Proteomes" id="UP000886595">
    <property type="component" value="Unassembled WGS sequence"/>
</dbReference>
<organism evidence="3 4">
    <name type="scientific">Brassica carinata</name>
    <name type="common">Ethiopian mustard</name>
    <name type="synonym">Abyssinian cabbage</name>
    <dbReference type="NCBI Taxonomy" id="52824"/>
    <lineage>
        <taxon>Eukaryota</taxon>
        <taxon>Viridiplantae</taxon>
        <taxon>Streptophyta</taxon>
        <taxon>Embryophyta</taxon>
        <taxon>Tracheophyta</taxon>
        <taxon>Spermatophyta</taxon>
        <taxon>Magnoliopsida</taxon>
        <taxon>eudicotyledons</taxon>
        <taxon>Gunneridae</taxon>
        <taxon>Pentapetalae</taxon>
        <taxon>rosids</taxon>
        <taxon>malvids</taxon>
        <taxon>Brassicales</taxon>
        <taxon>Brassicaceae</taxon>
        <taxon>Brassiceae</taxon>
        <taxon>Brassica</taxon>
    </lineage>
</organism>
<evidence type="ECO:0000313" key="4">
    <source>
        <dbReference type="Proteomes" id="UP000886595"/>
    </source>
</evidence>
<sequence>MLLVPFCSFFVLDLLISPVVSSSIGSALYTGDSQSFRSSRTSSIIISRRILAAVVHRLSLQPPPQVLLISLDPEASTTSGCGIPLLSRRSGSAPQCMRGTSSSRCKSTISIPSRRCPEGFYCGSGEIRHTYTKLAPSLTSFVVSSDCPDEAIFSSSDALCVPSGGLFSSSDEHYSRRSPPRFKHHSVSDHECQKDFNLVRTRKWLRHKTVDKEAGDEEATEETGDGRNMETRFHHMENKD</sequence>
<keyword evidence="2" id="KW-0732">Signal</keyword>
<evidence type="ECO:0000256" key="2">
    <source>
        <dbReference type="SAM" id="SignalP"/>
    </source>
</evidence>
<dbReference type="EMBL" id="JAAMPC010000006">
    <property type="protein sequence ID" value="KAG2308458.1"/>
    <property type="molecule type" value="Genomic_DNA"/>
</dbReference>
<evidence type="ECO:0000313" key="3">
    <source>
        <dbReference type="EMBL" id="KAG2308458.1"/>
    </source>
</evidence>
<feature type="compositionally biased region" description="Acidic residues" evidence="1">
    <location>
        <begin position="214"/>
        <end position="223"/>
    </location>
</feature>
<dbReference type="AlphaFoldDB" id="A0A8X7VBX3"/>
<reference evidence="3 4" key="1">
    <citation type="submission" date="2020-02" db="EMBL/GenBank/DDBJ databases">
        <authorList>
            <person name="Ma Q."/>
            <person name="Huang Y."/>
            <person name="Song X."/>
            <person name="Pei D."/>
        </authorList>
    </citation>
    <scope>NUCLEOTIDE SEQUENCE [LARGE SCALE GENOMIC DNA]</scope>
    <source>
        <strain evidence="3">Sxm20200214</strain>
        <tissue evidence="3">Leaf</tissue>
    </source>
</reference>
<feature type="region of interest" description="Disordered" evidence="1">
    <location>
        <begin position="211"/>
        <end position="240"/>
    </location>
</feature>
<proteinExistence type="predicted"/>
<evidence type="ECO:0000256" key="1">
    <source>
        <dbReference type="SAM" id="MobiDB-lite"/>
    </source>
</evidence>
<feature type="compositionally biased region" description="Basic and acidic residues" evidence="1">
    <location>
        <begin position="224"/>
        <end position="240"/>
    </location>
</feature>